<dbReference type="Proteomes" id="UP000198677">
    <property type="component" value="Unassembled WGS sequence"/>
</dbReference>
<dbReference type="InterPro" id="IPR000659">
    <property type="entry name" value="Pyridox_Oxase"/>
</dbReference>
<feature type="binding site" evidence="5">
    <location>
        <position position="118"/>
    </location>
    <ligand>
        <name>FMN</name>
        <dbReference type="ChEBI" id="CHEBI:58210"/>
    </ligand>
</feature>
<feature type="region of interest" description="Disordered" evidence="6">
    <location>
        <begin position="1"/>
        <end position="26"/>
    </location>
</feature>
<dbReference type="EMBL" id="FOAW01000007">
    <property type="protein sequence ID" value="SEL27076.1"/>
    <property type="molecule type" value="Genomic_DNA"/>
</dbReference>
<protein>
    <recommendedName>
        <fullName evidence="5">Pyridoxine/pyridoxamine 5'-phosphate oxidase</fullName>
        <ecNumber evidence="5">1.4.3.5</ecNumber>
    </recommendedName>
    <alternativeName>
        <fullName evidence="5">PNP/PMP oxidase</fullName>
        <shortName evidence="5">PNPOx</shortName>
    </alternativeName>
    <alternativeName>
        <fullName evidence="5">Pyridoxal 5'-phosphate synthase</fullName>
    </alternativeName>
</protein>
<dbReference type="GO" id="GO:0008615">
    <property type="term" value="P:pyridoxine biosynthetic process"/>
    <property type="evidence" value="ECO:0007669"/>
    <property type="project" value="UniProtKB-UniRule"/>
</dbReference>
<comment type="caution">
    <text evidence="5">Lacks conserved residue(s) required for the propagation of feature annotation.</text>
</comment>
<comment type="pathway">
    <text evidence="5">Cofactor metabolism; pyridoxal 5'-phosphate salvage; pyridoxal 5'-phosphate from pyridoxamine 5'-phosphate: step 1/1.</text>
</comment>
<dbReference type="PANTHER" id="PTHR10851:SF0">
    <property type="entry name" value="PYRIDOXINE-5'-PHOSPHATE OXIDASE"/>
    <property type="match status" value="1"/>
</dbReference>
<comment type="similarity">
    <text evidence="1 5">Belongs to the pyridoxamine 5'-phosphate oxidase family.</text>
</comment>
<comment type="function">
    <text evidence="5">Catalyzes the oxidation of either pyridoxine 5'-phosphate (PNP) or pyridoxamine 5'-phosphate (PMP) into pyridoxal 5'-phosphate (PLP).</text>
</comment>
<dbReference type="AlphaFoldDB" id="A0A1H7NUJ5"/>
<evidence type="ECO:0000256" key="6">
    <source>
        <dbReference type="SAM" id="MobiDB-lite"/>
    </source>
</evidence>
<feature type="domain" description="Pyridoxamine 5'-phosphate oxidase N-terminal" evidence="7">
    <location>
        <begin position="73"/>
        <end position="193"/>
    </location>
</feature>
<evidence type="ECO:0000256" key="2">
    <source>
        <dbReference type="ARBA" id="ARBA00022630"/>
    </source>
</evidence>
<feature type="binding site" evidence="5">
    <location>
        <position position="101"/>
    </location>
    <ligand>
        <name>substrate</name>
    </ligand>
</feature>
<accession>A0A1H7NUJ5</accession>
<evidence type="ECO:0000313" key="10">
    <source>
        <dbReference type="Proteomes" id="UP000198677"/>
    </source>
</evidence>
<feature type="binding site" evidence="5">
    <location>
        <begin position="175"/>
        <end position="176"/>
    </location>
    <ligand>
        <name>FMN</name>
        <dbReference type="ChEBI" id="CHEBI:58210"/>
    </ligand>
</feature>
<dbReference type="InterPro" id="IPR019576">
    <property type="entry name" value="Pyridoxamine_oxidase_dimer_C"/>
</dbReference>
<dbReference type="InterPro" id="IPR011576">
    <property type="entry name" value="Pyridox_Oxase_N"/>
</dbReference>
<keyword evidence="10" id="KW-1185">Reference proteome</keyword>
<feature type="domain" description="Pyridoxine 5'-phosphate oxidase dimerisation C-terminal" evidence="8">
    <location>
        <begin position="208"/>
        <end position="248"/>
    </location>
</feature>
<comment type="catalytic activity">
    <reaction evidence="5">
        <text>pyridoxine 5'-phosphate + O2 = pyridoxal 5'-phosphate + H2O2</text>
        <dbReference type="Rhea" id="RHEA:15149"/>
        <dbReference type="ChEBI" id="CHEBI:15379"/>
        <dbReference type="ChEBI" id="CHEBI:16240"/>
        <dbReference type="ChEBI" id="CHEBI:58589"/>
        <dbReference type="ChEBI" id="CHEBI:597326"/>
        <dbReference type="EC" id="1.4.3.5"/>
    </reaction>
</comment>
<dbReference type="NCBIfam" id="NF004231">
    <property type="entry name" value="PRK05679.1"/>
    <property type="match status" value="1"/>
</dbReference>
<dbReference type="Pfam" id="PF10590">
    <property type="entry name" value="PNP_phzG_C"/>
    <property type="match status" value="1"/>
</dbReference>
<dbReference type="PROSITE" id="PS01064">
    <property type="entry name" value="PYRIDOX_OXIDASE"/>
    <property type="match status" value="1"/>
</dbReference>
<sequence>MAWVSGTYPGVTSSAVSPDSEPESAANPDLAAMRVGYAHQDPNPAVPEGNLGAGSLRGGWYPLLRRWLDQARSSGIAEPNAMVLATVDAAGRPASRTVLCKGLSEDGLVFYTNYESNKARELAAFPYASATFSWIAFAHQVTVRGSVSRVDPAVTEKYWRTRPRGSQLGAWASRQSSPIDSRGALEAQLADVTARFADVDDVPVPPNWGGFLLRPDSVEFWQGRANRMHNRVKTTLTDGVWTSERLQP</sequence>
<feature type="binding site" evidence="5">
    <location>
        <position position="162"/>
    </location>
    <ligand>
        <name>substrate</name>
    </ligand>
</feature>
<proteinExistence type="inferred from homology"/>
<evidence type="ECO:0000256" key="3">
    <source>
        <dbReference type="ARBA" id="ARBA00022643"/>
    </source>
</evidence>
<evidence type="ECO:0000256" key="4">
    <source>
        <dbReference type="ARBA" id="ARBA00023002"/>
    </source>
</evidence>
<keyword evidence="4 5" id="KW-0560">Oxidoreductase</keyword>
<dbReference type="InterPro" id="IPR012349">
    <property type="entry name" value="Split_barrel_FMN-bd"/>
</dbReference>
<keyword evidence="2 5" id="KW-0285">Flavoprotein</keyword>
<comment type="pathway">
    <text evidence="5">Cofactor metabolism; pyridoxal 5'-phosphate salvage; pyridoxal 5'-phosphate from pyridoxine 5'-phosphate: step 1/1.</text>
</comment>
<dbReference type="InterPro" id="IPR019740">
    <property type="entry name" value="Pyridox_Oxase_CS"/>
</dbReference>
<organism evidence="9 10">
    <name type="scientific">Rhodococcus maanshanensis</name>
    <dbReference type="NCBI Taxonomy" id="183556"/>
    <lineage>
        <taxon>Bacteria</taxon>
        <taxon>Bacillati</taxon>
        <taxon>Actinomycetota</taxon>
        <taxon>Actinomycetes</taxon>
        <taxon>Mycobacteriales</taxon>
        <taxon>Nocardiaceae</taxon>
        <taxon>Rhodococcus</taxon>
    </lineage>
</organism>
<feature type="binding site" evidence="5">
    <location>
        <begin position="111"/>
        <end position="112"/>
    </location>
    <ligand>
        <name>FMN</name>
        <dbReference type="ChEBI" id="CHEBI:58210"/>
    </ligand>
</feature>
<name>A0A1H7NUJ5_9NOCA</name>
<keyword evidence="5" id="KW-0664">Pyridoxine biosynthesis</keyword>
<dbReference type="GO" id="GO:0010181">
    <property type="term" value="F:FMN binding"/>
    <property type="evidence" value="ECO:0007669"/>
    <property type="project" value="UniProtKB-UniRule"/>
</dbReference>
<keyword evidence="3 5" id="KW-0288">FMN</keyword>
<comment type="catalytic activity">
    <reaction evidence="5">
        <text>pyridoxamine 5'-phosphate + O2 + H2O = pyridoxal 5'-phosphate + H2O2 + NH4(+)</text>
        <dbReference type="Rhea" id="RHEA:15817"/>
        <dbReference type="ChEBI" id="CHEBI:15377"/>
        <dbReference type="ChEBI" id="CHEBI:15379"/>
        <dbReference type="ChEBI" id="CHEBI:16240"/>
        <dbReference type="ChEBI" id="CHEBI:28938"/>
        <dbReference type="ChEBI" id="CHEBI:58451"/>
        <dbReference type="ChEBI" id="CHEBI:597326"/>
        <dbReference type="EC" id="1.4.3.5"/>
    </reaction>
</comment>
<dbReference type="GO" id="GO:0004733">
    <property type="term" value="F:pyridoxamine phosphate oxidase activity"/>
    <property type="evidence" value="ECO:0007669"/>
    <property type="project" value="UniProtKB-UniRule"/>
</dbReference>
<dbReference type="SUPFAM" id="SSF50475">
    <property type="entry name" value="FMN-binding split barrel"/>
    <property type="match status" value="1"/>
</dbReference>
<dbReference type="PANTHER" id="PTHR10851">
    <property type="entry name" value="PYRIDOXINE-5-PHOSPHATE OXIDASE"/>
    <property type="match status" value="1"/>
</dbReference>
<feature type="binding site" evidence="5">
    <location>
        <position position="140"/>
    </location>
    <ligand>
        <name>FMN</name>
        <dbReference type="ChEBI" id="CHEBI:58210"/>
    </ligand>
</feature>
<dbReference type="HAMAP" id="MF_01629">
    <property type="entry name" value="PdxH"/>
    <property type="match status" value="1"/>
</dbReference>
<evidence type="ECO:0000313" key="9">
    <source>
        <dbReference type="EMBL" id="SEL27076.1"/>
    </source>
</evidence>
<feature type="binding site" evidence="5">
    <location>
        <position position="221"/>
    </location>
    <ligand>
        <name>FMN</name>
        <dbReference type="ChEBI" id="CHEBI:58210"/>
    </ligand>
</feature>
<feature type="binding site" evidence="5">
    <location>
        <position position="158"/>
    </location>
    <ligand>
        <name>substrate</name>
    </ligand>
</feature>
<comment type="cofactor">
    <cofactor evidence="5">
        <name>FMN</name>
        <dbReference type="ChEBI" id="CHEBI:58210"/>
    </cofactor>
    <text evidence="5">Binds 1 FMN per subunit.</text>
</comment>
<evidence type="ECO:0000259" key="8">
    <source>
        <dbReference type="Pfam" id="PF10590"/>
    </source>
</evidence>
<comment type="subunit">
    <text evidence="5">Homodimer.</text>
</comment>
<evidence type="ECO:0000259" key="7">
    <source>
        <dbReference type="Pfam" id="PF01243"/>
    </source>
</evidence>
<feature type="binding site" evidence="5">
    <location>
        <begin position="96"/>
        <end position="101"/>
    </location>
    <ligand>
        <name>FMN</name>
        <dbReference type="ChEBI" id="CHEBI:58210"/>
    </ligand>
</feature>
<dbReference type="Gene3D" id="2.30.110.10">
    <property type="entry name" value="Electron Transport, Fmn-binding Protein, Chain A"/>
    <property type="match status" value="1"/>
</dbReference>
<reference evidence="10" key="1">
    <citation type="submission" date="2016-10" db="EMBL/GenBank/DDBJ databases">
        <authorList>
            <person name="Varghese N."/>
            <person name="Submissions S."/>
        </authorList>
    </citation>
    <scope>NUCLEOTIDE SEQUENCE [LARGE SCALE GENOMIC DNA]</scope>
    <source>
        <strain evidence="10">DSM 44675</strain>
    </source>
</reference>
<dbReference type="UniPathway" id="UPA01068">
    <property type="reaction ID" value="UER00304"/>
</dbReference>
<feature type="binding site" evidence="5">
    <location>
        <position position="166"/>
    </location>
    <ligand>
        <name>substrate</name>
    </ligand>
</feature>
<evidence type="ECO:0000256" key="5">
    <source>
        <dbReference type="HAMAP-Rule" id="MF_01629"/>
    </source>
</evidence>
<dbReference type="Pfam" id="PF01243">
    <property type="entry name" value="PNPOx_N"/>
    <property type="match status" value="1"/>
</dbReference>
<dbReference type="NCBIfam" id="TIGR00558">
    <property type="entry name" value="pdxH"/>
    <property type="match status" value="1"/>
</dbReference>
<gene>
    <name evidence="5" type="primary">pdxH</name>
    <name evidence="9" type="ORF">SAMN05444583_107149</name>
</gene>
<feature type="binding site" evidence="5">
    <location>
        <begin position="227"/>
        <end position="229"/>
    </location>
    <ligand>
        <name>substrate</name>
    </ligand>
</feature>
<evidence type="ECO:0000256" key="1">
    <source>
        <dbReference type="ARBA" id="ARBA00007301"/>
    </source>
</evidence>
<dbReference type="EC" id="1.4.3.5" evidence="5"/>
<feature type="binding site" evidence="5">
    <location>
        <position position="231"/>
    </location>
    <ligand>
        <name>FMN</name>
        <dbReference type="ChEBI" id="CHEBI:58210"/>
    </ligand>
</feature>